<evidence type="ECO:0000259" key="2">
    <source>
        <dbReference type="PROSITE" id="PS51688"/>
    </source>
</evidence>
<evidence type="ECO:0000313" key="3">
    <source>
        <dbReference type="EMBL" id="QHT11347.1"/>
    </source>
</evidence>
<evidence type="ECO:0000256" key="1">
    <source>
        <dbReference type="SAM" id="Coils"/>
    </source>
</evidence>
<organism evidence="3">
    <name type="scientific">viral metagenome</name>
    <dbReference type="NCBI Taxonomy" id="1070528"/>
    <lineage>
        <taxon>unclassified sequences</taxon>
        <taxon>metagenomes</taxon>
        <taxon>organismal metagenomes</taxon>
    </lineage>
</organism>
<dbReference type="Pfam" id="PF13884">
    <property type="entry name" value="Peptidase_S74"/>
    <property type="match status" value="1"/>
</dbReference>
<proteinExistence type="predicted"/>
<dbReference type="AlphaFoldDB" id="A0A6C0D4A6"/>
<accession>A0A6C0D4A6</accession>
<dbReference type="InterPro" id="IPR030392">
    <property type="entry name" value="S74_ICA"/>
</dbReference>
<name>A0A6C0D4A6_9ZZZZ</name>
<sequence length="1123" mass="124322">MPNYENFNSSSKSFRIFCNRLTSNDICNNLILESTNKNIELKITPKKKIIFNNSVVLNKDVNLNNKALAGLRTISAESLYINTEVLNSAINKINKSMFYNNSIYNNTFETITNNIQDLSNSLFSTINIVNNNSILVNVNITLSCCYSLSERISVQLWRDNSMIVQSTNLGTLNAAGAQGIIIPYSLTYLDTSLNAGLKKYYIKYNLENNDSLIRQGIINLQTGSSNIILTEIEIENASNYYNKFLFTDSSYTTTSYETQDLSGVLYNIIEVANSNVQIDINVNLYCCYSFNERLTIEVWRDSSMISQSKELGIINATAGLTIPYTFNYLDTNLSNGPKKYYLKYKLEKDPSSNASVSNEPQGIVNISTSNSIGTSNILLTNVPKNNSNLTILRANSFLTSTSDLQDLSAQLYNNIDIGVPSAVLVDLNFTLFACCAANERITIQLWRDLLMVGENINIGTTNATGGTYINYRLYLLDEAVSGGLTKYYIKYKLESNLSAQRQGIIDVQGSYTIIEDYNRGITLYYKILSYDVMNYANGYVKNTNIGYNPIIAGDKGAASGRRGAHFTYIDVSGADSSFNNYLYVKTNIIVNSSATLNNCLSVNANSYATMLSQLNLINNYVNNLVSTSGIEFSNNSISTLDLSAGNISVSNELYVLNKYSANDLNISGQLFNTVLRVPDEFTIDPSGYNNASGRLIINGNLIVQGNKKTIRSSIVDISSYTLRVASNLINKADLLSNPAGLDVSNVASLKYDGTTWNISGGNLLISNQSIGYDVSLINLQTTISNSLIASRSKYTISFGLLQTNLDSSFNKLVYYTNSDVDNSFVRLSSAYTDFSNLKNNIDLVYATKQAYSISGQFIINNYVTKSYVDGSFGSLTTKLNSLALKRNIDISFNDLSGRIINSFATAAASNVDISTITIENITTPRLTLTSNVSISGELRVFGDTSLNSMAISSNFNFSSNGYSSVYFNSSSPTARMEEYFSKFNNYGISVLYISADGSFYNLNNSRGSLSDSRLKENIVDASPKLEDLLKVRIVDYNLKNNSSKKYIGVLAQELEELFPALVETESLSARDIDNGKTTKYKSVKYSCFNVMLIKALQEEQQIINNLTLRLERLKAKKENSKGK</sequence>
<feature type="domain" description="Peptidase S74" evidence="2">
    <location>
        <begin position="1010"/>
        <end position="1110"/>
    </location>
</feature>
<feature type="coiled-coil region" evidence="1">
    <location>
        <begin position="1096"/>
        <end position="1123"/>
    </location>
</feature>
<dbReference type="EMBL" id="MN739534">
    <property type="protein sequence ID" value="QHT11347.1"/>
    <property type="molecule type" value="Genomic_DNA"/>
</dbReference>
<keyword evidence="1" id="KW-0175">Coiled coil</keyword>
<dbReference type="PROSITE" id="PS51688">
    <property type="entry name" value="ICA"/>
    <property type="match status" value="1"/>
</dbReference>
<protein>
    <recommendedName>
        <fullName evidence="2">Peptidase S74 domain-containing protein</fullName>
    </recommendedName>
</protein>
<reference evidence="3" key="1">
    <citation type="journal article" date="2020" name="Nature">
        <title>Giant virus diversity and host interactions through global metagenomics.</title>
        <authorList>
            <person name="Schulz F."/>
            <person name="Roux S."/>
            <person name="Paez-Espino D."/>
            <person name="Jungbluth S."/>
            <person name="Walsh D.A."/>
            <person name="Denef V.J."/>
            <person name="McMahon K.D."/>
            <person name="Konstantinidis K.T."/>
            <person name="Eloe-Fadrosh E.A."/>
            <person name="Kyrpides N.C."/>
            <person name="Woyke T."/>
        </authorList>
    </citation>
    <scope>NUCLEOTIDE SEQUENCE</scope>
    <source>
        <strain evidence="3">GVMAG-M-3300023174-116</strain>
    </source>
</reference>